<reference evidence="1" key="1">
    <citation type="submission" date="2014-12" db="EMBL/GenBank/DDBJ databases">
        <title>Insight into the proteome of Arion vulgaris.</title>
        <authorList>
            <person name="Aradska J."/>
            <person name="Bulat T."/>
            <person name="Smidak R."/>
            <person name="Sarate P."/>
            <person name="Gangsoo J."/>
            <person name="Sialana F."/>
            <person name="Bilban M."/>
            <person name="Lubec G."/>
        </authorList>
    </citation>
    <scope>NUCLEOTIDE SEQUENCE</scope>
    <source>
        <tissue evidence="1">Skin</tissue>
    </source>
</reference>
<dbReference type="AlphaFoldDB" id="A0A0B7BFM8"/>
<sequence>MQMWRAGVSDKVGWLHHMGAQAKCFWNMRWALHFIPQRSSSHAHTRHAHTRGIHTFSSTAIIIHSYFV</sequence>
<accession>A0A0B7BFM8</accession>
<name>A0A0B7BFM8_9EUPU</name>
<protein>
    <submittedName>
        <fullName evidence="1">Uncharacterized protein</fullName>
    </submittedName>
</protein>
<organism evidence="1">
    <name type="scientific">Arion vulgaris</name>
    <dbReference type="NCBI Taxonomy" id="1028688"/>
    <lineage>
        <taxon>Eukaryota</taxon>
        <taxon>Metazoa</taxon>
        <taxon>Spiralia</taxon>
        <taxon>Lophotrochozoa</taxon>
        <taxon>Mollusca</taxon>
        <taxon>Gastropoda</taxon>
        <taxon>Heterobranchia</taxon>
        <taxon>Euthyneura</taxon>
        <taxon>Panpulmonata</taxon>
        <taxon>Eupulmonata</taxon>
        <taxon>Stylommatophora</taxon>
        <taxon>Helicina</taxon>
        <taxon>Arionoidea</taxon>
        <taxon>Arionidae</taxon>
        <taxon>Arion</taxon>
    </lineage>
</organism>
<proteinExistence type="predicted"/>
<evidence type="ECO:0000313" key="1">
    <source>
        <dbReference type="EMBL" id="CEK92114.1"/>
    </source>
</evidence>
<gene>
    <name evidence="1" type="primary">ORF186660</name>
</gene>
<dbReference type="EMBL" id="HACG01045249">
    <property type="protein sequence ID" value="CEK92114.1"/>
    <property type="molecule type" value="Transcribed_RNA"/>
</dbReference>